<dbReference type="AlphaFoldDB" id="A0A1G2H1D3"/>
<evidence type="ECO:0000313" key="3">
    <source>
        <dbReference type="Proteomes" id="UP000178186"/>
    </source>
</evidence>
<dbReference type="Proteomes" id="UP000178186">
    <property type="component" value="Unassembled WGS sequence"/>
</dbReference>
<organism evidence="2 3">
    <name type="scientific">Candidatus Ryanbacteria bacterium RIFCSPLOWO2_02_FULL_45_11c</name>
    <dbReference type="NCBI Taxonomy" id="1802128"/>
    <lineage>
        <taxon>Bacteria</taxon>
        <taxon>Candidatus Ryaniibacteriota</taxon>
    </lineage>
</organism>
<name>A0A1G2H1D3_9BACT</name>
<proteinExistence type="predicted"/>
<evidence type="ECO:0000256" key="1">
    <source>
        <dbReference type="SAM" id="MobiDB-lite"/>
    </source>
</evidence>
<sequence length="142" mass="15607">MQKLEAVAEISGEQLAPALRGAFERLREKNMDKILEGTGRTRTTATADDNRNAYDEAIKQLNKENPDVLKFINRSQTINMEPAAPRMLNLADTIRTGVKVMNDAAEKEAEDALMAREARRGGGAPSAQEIAQAKKGARKIEI</sequence>
<dbReference type="EMBL" id="MHNY01000018">
    <property type="protein sequence ID" value="OGZ56179.1"/>
    <property type="molecule type" value="Genomic_DNA"/>
</dbReference>
<feature type="region of interest" description="Disordered" evidence="1">
    <location>
        <begin position="117"/>
        <end position="142"/>
    </location>
</feature>
<accession>A0A1G2H1D3</accession>
<comment type="caution">
    <text evidence="2">The sequence shown here is derived from an EMBL/GenBank/DDBJ whole genome shotgun (WGS) entry which is preliminary data.</text>
</comment>
<reference evidence="2 3" key="1">
    <citation type="journal article" date="2016" name="Nat. Commun.">
        <title>Thousands of microbial genomes shed light on interconnected biogeochemical processes in an aquifer system.</title>
        <authorList>
            <person name="Anantharaman K."/>
            <person name="Brown C.T."/>
            <person name="Hug L.A."/>
            <person name="Sharon I."/>
            <person name="Castelle C.J."/>
            <person name="Probst A.J."/>
            <person name="Thomas B.C."/>
            <person name="Singh A."/>
            <person name="Wilkins M.J."/>
            <person name="Karaoz U."/>
            <person name="Brodie E.L."/>
            <person name="Williams K.H."/>
            <person name="Hubbard S.S."/>
            <person name="Banfield J.F."/>
        </authorList>
    </citation>
    <scope>NUCLEOTIDE SEQUENCE [LARGE SCALE GENOMIC DNA]</scope>
</reference>
<protein>
    <submittedName>
        <fullName evidence="2">Uncharacterized protein</fullName>
    </submittedName>
</protein>
<evidence type="ECO:0000313" key="2">
    <source>
        <dbReference type="EMBL" id="OGZ56179.1"/>
    </source>
</evidence>
<gene>
    <name evidence="2" type="ORF">A3H64_02180</name>
</gene>